<evidence type="ECO:0000259" key="4">
    <source>
        <dbReference type="Pfam" id="PF13304"/>
    </source>
</evidence>
<organism evidence="5">
    <name type="scientific">bioreactor metagenome</name>
    <dbReference type="NCBI Taxonomy" id="1076179"/>
    <lineage>
        <taxon>unclassified sequences</taxon>
        <taxon>metagenomes</taxon>
        <taxon>ecological metagenomes</taxon>
    </lineage>
</organism>
<dbReference type="SUPFAM" id="SSF52540">
    <property type="entry name" value="P-loop containing nucleoside triphosphate hydrolases"/>
    <property type="match status" value="1"/>
</dbReference>
<protein>
    <recommendedName>
        <fullName evidence="4">ATPase AAA-type core domain-containing protein</fullName>
    </recommendedName>
</protein>
<name>A0A645HMQ6_9ZZZZ</name>
<dbReference type="EMBL" id="VSSQ01092027">
    <property type="protein sequence ID" value="MPN37394.1"/>
    <property type="molecule type" value="Genomic_DNA"/>
</dbReference>
<dbReference type="GO" id="GO:0005524">
    <property type="term" value="F:ATP binding"/>
    <property type="evidence" value="ECO:0007669"/>
    <property type="project" value="UniProtKB-KW"/>
</dbReference>
<evidence type="ECO:0000256" key="3">
    <source>
        <dbReference type="ARBA" id="ARBA00022840"/>
    </source>
</evidence>
<evidence type="ECO:0000256" key="2">
    <source>
        <dbReference type="ARBA" id="ARBA00022741"/>
    </source>
</evidence>
<sequence>MGLFSLEESKTPQELSEGMKVKYALTLALSHRARLLILDEPTSGLDPVSREDLLETFLQLKEERITILFSTHITSDLDKSADNIIYIRDGSILESGPLDEFVSGYKVIKAVEKPLGDQVIGCRKSRSGYSALIRTKDLPWKNGEVSDANLEDIMVHLE</sequence>
<dbReference type="PANTHER" id="PTHR42939">
    <property type="entry name" value="ABC TRANSPORTER ATP-BINDING PROTEIN ALBC-RELATED"/>
    <property type="match status" value="1"/>
</dbReference>
<dbReference type="Pfam" id="PF13304">
    <property type="entry name" value="AAA_21"/>
    <property type="match status" value="1"/>
</dbReference>
<dbReference type="InterPro" id="IPR027417">
    <property type="entry name" value="P-loop_NTPase"/>
</dbReference>
<dbReference type="InterPro" id="IPR051782">
    <property type="entry name" value="ABC_Transporter_VariousFunc"/>
</dbReference>
<keyword evidence="2" id="KW-0547">Nucleotide-binding</keyword>
<keyword evidence="3" id="KW-0067">ATP-binding</keyword>
<evidence type="ECO:0000313" key="5">
    <source>
        <dbReference type="EMBL" id="MPN37394.1"/>
    </source>
</evidence>
<feature type="domain" description="ATPase AAA-type core" evidence="4">
    <location>
        <begin position="12"/>
        <end position="73"/>
    </location>
</feature>
<dbReference type="Gene3D" id="3.40.50.300">
    <property type="entry name" value="P-loop containing nucleotide triphosphate hydrolases"/>
    <property type="match status" value="1"/>
</dbReference>
<accession>A0A645HMQ6</accession>
<dbReference type="PANTHER" id="PTHR42939:SF3">
    <property type="entry name" value="ABC TRANSPORTER ATP-BINDING COMPONENT"/>
    <property type="match status" value="1"/>
</dbReference>
<evidence type="ECO:0000256" key="1">
    <source>
        <dbReference type="ARBA" id="ARBA00022448"/>
    </source>
</evidence>
<gene>
    <name evidence="5" type="ORF">SDC9_184911</name>
</gene>
<dbReference type="AlphaFoldDB" id="A0A645HMQ6"/>
<reference evidence="5" key="1">
    <citation type="submission" date="2019-08" db="EMBL/GenBank/DDBJ databases">
        <authorList>
            <person name="Kucharzyk K."/>
            <person name="Murdoch R.W."/>
            <person name="Higgins S."/>
            <person name="Loffler F."/>
        </authorList>
    </citation>
    <scope>NUCLEOTIDE SEQUENCE</scope>
</reference>
<comment type="caution">
    <text evidence="5">The sequence shown here is derived from an EMBL/GenBank/DDBJ whole genome shotgun (WGS) entry which is preliminary data.</text>
</comment>
<keyword evidence="1" id="KW-0813">Transport</keyword>
<dbReference type="InterPro" id="IPR003959">
    <property type="entry name" value="ATPase_AAA_core"/>
</dbReference>
<proteinExistence type="predicted"/>
<dbReference type="GO" id="GO:0016887">
    <property type="term" value="F:ATP hydrolysis activity"/>
    <property type="evidence" value="ECO:0007669"/>
    <property type="project" value="InterPro"/>
</dbReference>